<keyword evidence="2" id="KW-1185">Reference proteome</keyword>
<evidence type="ECO:0000313" key="2">
    <source>
        <dbReference type="Proteomes" id="UP000520814"/>
    </source>
</evidence>
<proteinExistence type="predicted"/>
<reference evidence="1 2" key="1">
    <citation type="submission" date="2020-08" db="EMBL/GenBank/DDBJ databases">
        <title>Genomic Encyclopedia of Type Strains, Phase IV (KMG-IV): sequencing the most valuable type-strain genomes for metagenomic binning, comparative biology and taxonomic classification.</title>
        <authorList>
            <person name="Goeker M."/>
        </authorList>
    </citation>
    <scope>NUCLEOTIDE SEQUENCE [LARGE SCALE GENOMIC DNA]</scope>
    <source>
        <strain evidence="1 2">DSM 23562</strain>
    </source>
</reference>
<dbReference type="Pfam" id="PF13267">
    <property type="entry name" value="DUF4058"/>
    <property type="match status" value="1"/>
</dbReference>
<name>A0A7W9SQP7_ARMRO</name>
<dbReference type="AlphaFoldDB" id="A0A7W9SQP7"/>
<evidence type="ECO:0000313" key="1">
    <source>
        <dbReference type="EMBL" id="MBB6050454.1"/>
    </source>
</evidence>
<dbReference type="InterPro" id="IPR025132">
    <property type="entry name" value="DUF4058"/>
</dbReference>
<sequence length="158" mass="18066">MDWIEDGVPVRQLFIEIHSHNTPERRVLTVIELLSHSNKSAGRGRDEYLAKQKTLLESEVHLLEIDLLRAGEYTLAASQSGLRARFGAFDYAASLHRGGYGQRFQAVAWTIQERLPTVLVPLDETHPDLEIDLQPVFERTYDECGFERMVDYTQPLPS</sequence>
<comment type="caution">
    <text evidence="1">The sequence shown here is derived from an EMBL/GenBank/DDBJ whole genome shotgun (WGS) entry which is preliminary data.</text>
</comment>
<dbReference type="EMBL" id="JACHGW010000002">
    <property type="protein sequence ID" value="MBB6050454.1"/>
    <property type="molecule type" value="Genomic_DNA"/>
</dbReference>
<protein>
    <submittedName>
        <fullName evidence="1">Uncharacterized protein</fullName>
    </submittedName>
</protein>
<dbReference type="Proteomes" id="UP000520814">
    <property type="component" value="Unassembled WGS sequence"/>
</dbReference>
<accession>A0A7W9SQP7</accession>
<organism evidence="1 2">
    <name type="scientific">Armatimonas rosea</name>
    <dbReference type="NCBI Taxonomy" id="685828"/>
    <lineage>
        <taxon>Bacteria</taxon>
        <taxon>Bacillati</taxon>
        <taxon>Armatimonadota</taxon>
        <taxon>Armatimonadia</taxon>
        <taxon>Armatimonadales</taxon>
        <taxon>Armatimonadaceae</taxon>
        <taxon>Armatimonas</taxon>
    </lineage>
</organism>
<gene>
    <name evidence="1" type="ORF">HNQ39_002245</name>
</gene>